<evidence type="ECO:0000256" key="5">
    <source>
        <dbReference type="PROSITE-ProRule" id="PRU00723"/>
    </source>
</evidence>
<dbReference type="PANTHER" id="PTHR12547:SF18">
    <property type="entry name" value="PROTEIN TIS11"/>
    <property type="match status" value="1"/>
</dbReference>
<evidence type="ECO:0000256" key="4">
    <source>
        <dbReference type="ARBA" id="ARBA00022833"/>
    </source>
</evidence>
<name>A0AAE1WZA0_9LAMI</name>
<protein>
    <recommendedName>
        <fullName evidence="7">C3H1-type domain-containing protein</fullName>
    </recommendedName>
</protein>
<keyword evidence="2" id="KW-0677">Repeat</keyword>
<feature type="zinc finger region" description="C3H1-type" evidence="5">
    <location>
        <begin position="137"/>
        <end position="165"/>
    </location>
</feature>
<evidence type="ECO:0000256" key="2">
    <source>
        <dbReference type="ARBA" id="ARBA00022737"/>
    </source>
</evidence>
<feature type="compositionally biased region" description="Polar residues" evidence="6">
    <location>
        <begin position="181"/>
        <end position="194"/>
    </location>
</feature>
<dbReference type="InterPro" id="IPR036855">
    <property type="entry name" value="Znf_CCCH_sf"/>
</dbReference>
<organism evidence="8 9">
    <name type="scientific">Sesamum angolense</name>
    <dbReference type="NCBI Taxonomy" id="2727404"/>
    <lineage>
        <taxon>Eukaryota</taxon>
        <taxon>Viridiplantae</taxon>
        <taxon>Streptophyta</taxon>
        <taxon>Embryophyta</taxon>
        <taxon>Tracheophyta</taxon>
        <taxon>Spermatophyta</taxon>
        <taxon>Magnoliopsida</taxon>
        <taxon>eudicotyledons</taxon>
        <taxon>Gunneridae</taxon>
        <taxon>Pentapetalae</taxon>
        <taxon>asterids</taxon>
        <taxon>lamiids</taxon>
        <taxon>Lamiales</taxon>
        <taxon>Pedaliaceae</taxon>
        <taxon>Sesamum</taxon>
    </lineage>
</organism>
<dbReference type="AlphaFoldDB" id="A0AAE1WZA0"/>
<feature type="compositionally biased region" description="Low complexity" evidence="6">
    <location>
        <begin position="237"/>
        <end position="247"/>
    </location>
</feature>
<comment type="caution">
    <text evidence="8">The sequence shown here is derived from an EMBL/GenBank/DDBJ whole genome shotgun (WGS) entry which is preliminary data.</text>
</comment>
<feature type="compositionally biased region" description="Polar residues" evidence="6">
    <location>
        <begin position="227"/>
        <end position="236"/>
    </location>
</feature>
<dbReference type="Gene3D" id="4.10.1000.10">
    <property type="entry name" value="Zinc finger, CCCH-type"/>
    <property type="match status" value="1"/>
</dbReference>
<dbReference type="Proteomes" id="UP001289374">
    <property type="component" value="Unassembled WGS sequence"/>
</dbReference>
<accession>A0AAE1WZA0</accession>
<dbReference type="FunFam" id="4.10.1000.10:FF:000001">
    <property type="entry name" value="zinc finger CCCH domain-containing protein 15-like"/>
    <property type="match status" value="1"/>
</dbReference>
<gene>
    <name evidence="8" type="ORF">Sango_0931400</name>
</gene>
<evidence type="ECO:0000259" key="7">
    <source>
        <dbReference type="PROSITE" id="PS50103"/>
    </source>
</evidence>
<feature type="region of interest" description="Disordered" evidence="6">
    <location>
        <begin position="164"/>
        <end position="284"/>
    </location>
</feature>
<dbReference type="EMBL" id="JACGWL010000005">
    <property type="protein sequence ID" value="KAK4401907.1"/>
    <property type="molecule type" value="Genomic_DNA"/>
</dbReference>
<feature type="domain" description="C3H1-type" evidence="7">
    <location>
        <begin position="137"/>
        <end position="165"/>
    </location>
</feature>
<dbReference type="GO" id="GO:0008270">
    <property type="term" value="F:zinc ion binding"/>
    <property type="evidence" value="ECO:0007669"/>
    <property type="project" value="UniProtKB-KW"/>
</dbReference>
<dbReference type="GO" id="GO:0003729">
    <property type="term" value="F:mRNA binding"/>
    <property type="evidence" value="ECO:0007669"/>
    <property type="project" value="InterPro"/>
</dbReference>
<dbReference type="InterPro" id="IPR045877">
    <property type="entry name" value="ZFP36-like"/>
</dbReference>
<keyword evidence="3 5" id="KW-0863">Zinc-finger</keyword>
<reference evidence="8" key="1">
    <citation type="submission" date="2020-06" db="EMBL/GenBank/DDBJ databases">
        <authorList>
            <person name="Li T."/>
            <person name="Hu X."/>
            <person name="Zhang T."/>
            <person name="Song X."/>
            <person name="Zhang H."/>
            <person name="Dai N."/>
            <person name="Sheng W."/>
            <person name="Hou X."/>
            <person name="Wei L."/>
        </authorList>
    </citation>
    <scope>NUCLEOTIDE SEQUENCE</scope>
    <source>
        <strain evidence="8">K16</strain>
        <tissue evidence="8">Leaf</tissue>
    </source>
</reference>
<dbReference type="SMART" id="SM00356">
    <property type="entry name" value="ZnF_C3H1"/>
    <property type="match status" value="1"/>
</dbReference>
<reference evidence="8" key="2">
    <citation type="journal article" date="2024" name="Plant">
        <title>Genomic evolution and insights into agronomic trait innovations of Sesamum species.</title>
        <authorList>
            <person name="Miao H."/>
            <person name="Wang L."/>
            <person name="Qu L."/>
            <person name="Liu H."/>
            <person name="Sun Y."/>
            <person name="Le M."/>
            <person name="Wang Q."/>
            <person name="Wei S."/>
            <person name="Zheng Y."/>
            <person name="Lin W."/>
            <person name="Duan Y."/>
            <person name="Cao H."/>
            <person name="Xiong S."/>
            <person name="Wang X."/>
            <person name="Wei L."/>
            <person name="Li C."/>
            <person name="Ma Q."/>
            <person name="Ju M."/>
            <person name="Zhao R."/>
            <person name="Li G."/>
            <person name="Mu C."/>
            <person name="Tian Q."/>
            <person name="Mei H."/>
            <person name="Zhang T."/>
            <person name="Gao T."/>
            <person name="Zhang H."/>
        </authorList>
    </citation>
    <scope>NUCLEOTIDE SEQUENCE</scope>
    <source>
        <strain evidence="8">K16</strain>
    </source>
</reference>
<dbReference type="InterPro" id="IPR000571">
    <property type="entry name" value="Znf_CCCH"/>
</dbReference>
<sequence length="316" mass="33572">MENQRESKAPKLKSLDGAVPPINVLNLAGGHRYGPMFDPYPSESSSSASPLVKYLQAADPSSTSNSPPAFITQVKVEEDVIVMDGIPVPKSNKGGGEGRMRLTTSTNSVVIGGLVSGRSHSTSSPSSGGSGSGQSRYYKNRLCRFWENTGACQFGSGCQFAHGREELRPPRSSGKIKLETSKLNSNLEGSTPSYGTKYPPISQVKTPPPAEPFSFPSPPTGMDLLTSPVQVKQLSGSTSSSSATANTTPPPPTPTSRSDWTPEDDGIEVSLPLGSTEGKKPTKQDVDAQIDKVLYGTKSRKRLPVFVEICPDELID</sequence>
<feature type="compositionally biased region" description="Low complexity" evidence="6">
    <location>
        <begin position="116"/>
        <end position="127"/>
    </location>
</feature>
<evidence type="ECO:0000256" key="6">
    <source>
        <dbReference type="SAM" id="MobiDB-lite"/>
    </source>
</evidence>
<dbReference type="PANTHER" id="PTHR12547">
    <property type="entry name" value="CCCH ZINC FINGER/TIS11-RELATED"/>
    <property type="match status" value="1"/>
</dbReference>
<feature type="region of interest" description="Disordered" evidence="6">
    <location>
        <begin position="114"/>
        <end position="134"/>
    </location>
</feature>
<proteinExistence type="predicted"/>
<feature type="compositionally biased region" description="Pro residues" evidence="6">
    <location>
        <begin position="206"/>
        <end position="219"/>
    </location>
</feature>
<keyword evidence="1 5" id="KW-0479">Metal-binding</keyword>
<dbReference type="PROSITE" id="PS50103">
    <property type="entry name" value="ZF_C3H1"/>
    <property type="match status" value="1"/>
</dbReference>
<keyword evidence="4 5" id="KW-0862">Zinc</keyword>
<evidence type="ECO:0000256" key="3">
    <source>
        <dbReference type="ARBA" id="ARBA00022771"/>
    </source>
</evidence>
<dbReference type="Pfam" id="PF00642">
    <property type="entry name" value="zf-CCCH"/>
    <property type="match status" value="1"/>
</dbReference>
<evidence type="ECO:0000256" key="1">
    <source>
        <dbReference type="ARBA" id="ARBA00022723"/>
    </source>
</evidence>
<keyword evidence="9" id="KW-1185">Reference proteome</keyword>
<evidence type="ECO:0000313" key="8">
    <source>
        <dbReference type="EMBL" id="KAK4401907.1"/>
    </source>
</evidence>
<dbReference type="SUPFAM" id="SSF90229">
    <property type="entry name" value="CCCH zinc finger"/>
    <property type="match status" value="1"/>
</dbReference>
<evidence type="ECO:0000313" key="9">
    <source>
        <dbReference type="Proteomes" id="UP001289374"/>
    </source>
</evidence>